<dbReference type="Proteomes" id="UP000541181">
    <property type="component" value="Unassembled WGS sequence"/>
</dbReference>
<dbReference type="FunFam" id="1.10.510.10:FF:000212">
    <property type="entry name" value="Tyrosine-protein kinase"/>
    <property type="match status" value="1"/>
</dbReference>
<dbReference type="InterPro" id="IPR031160">
    <property type="entry name" value="F_BAR_dom"/>
</dbReference>
<evidence type="ECO:0000256" key="2">
    <source>
        <dbReference type="ARBA" id="ARBA00022553"/>
    </source>
</evidence>
<feature type="domain" description="F-BAR" evidence="19">
    <location>
        <begin position="1"/>
        <end position="165"/>
    </location>
</feature>
<evidence type="ECO:0000256" key="6">
    <source>
        <dbReference type="ARBA" id="ARBA00022840"/>
    </source>
</evidence>
<keyword evidence="4 11" id="KW-0547">Nucleotide-binding</keyword>
<dbReference type="InterPro" id="IPR017441">
    <property type="entry name" value="Protein_kinase_ATP_BS"/>
</dbReference>
<evidence type="ECO:0000256" key="5">
    <source>
        <dbReference type="ARBA" id="ARBA00022777"/>
    </source>
</evidence>
<dbReference type="InterPro" id="IPR050198">
    <property type="entry name" value="Non-receptor_tyrosine_kinases"/>
</dbReference>
<dbReference type="GO" id="GO:0004715">
    <property type="term" value="F:non-membrane spanning protein tyrosine kinase activity"/>
    <property type="evidence" value="ECO:0007669"/>
    <property type="project" value="UniProtKB-EC"/>
</dbReference>
<dbReference type="SMART" id="SM00252">
    <property type="entry name" value="SH2"/>
    <property type="match status" value="1"/>
</dbReference>
<dbReference type="SMART" id="SM00219">
    <property type="entry name" value="TyrKc"/>
    <property type="match status" value="1"/>
</dbReference>
<protein>
    <recommendedName>
        <fullName evidence="1">non-specific protein-tyrosine kinase</fullName>
        <ecNumber evidence="1">2.7.10.2</ecNumber>
    </recommendedName>
</protein>
<dbReference type="InterPro" id="IPR001060">
    <property type="entry name" value="FCH_dom"/>
</dbReference>
<evidence type="ECO:0000256" key="1">
    <source>
        <dbReference type="ARBA" id="ARBA00011903"/>
    </source>
</evidence>
<dbReference type="InterPro" id="IPR008266">
    <property type="entry name" value="Tyr_kinase_AS"/>
</dbReference>
<dbReference type="InterPro" id="IPR000719">
    <property type="entry name" value="Prot_kinase_dom"/>
</dbReference>
<feature type="binding site" evidence="11 14">
    <location>
        <position position="575"/>
    </location>
    <ligand>
        <name>ATP</name>
        <dbReference type="ChEBI" id="CHEBI:30616"/>
    </ligand>
</feature>
<evidence type="ECO:0000256" key="7">
    <source>
        <dbReference type="ARBA" id="ARBA00023054"/>
    </source>
</evidence>
<evidence type="ECO:0000256" key="9">
    <source>
        <dbReference type="ARBA" id="ARBA00051245"/>
    </source>
</evidence>
<dbReference type="EC" id="2.7.10.2" evidence="1"/>
<dbReference type="EMBL" id="VZRC01000358">
    <property type="protein sequence ID" value="NWS58622.1"/>
    <property type="molecule type" value="Genomic_DNA"/>
</dbReference>
<evidence type="ECO:0000256" key="14">
    <source>
        <dbReference type="PROSITE-ProRule" id="PRU10141"/>
    </source>
</evidence>
<evidence type="ECO:0000256" key="16">
    <source>
        <dbReference type="SAM" id="MobiDB-lite"/>
    </source>
</evidence>
<dbReference type="InterPro" id="IPR036860">
    <property type="entry name" value="SH2_dom_sf"/>
</dbReference>
<reference evidence="20 21" key="1">
    <citation type="submission" date="2019-09" db="EMBL/GenBank/DDBJ databases">
        <title>Bird 10,000 Genomes (B10K) Project - Family phase.</title>
        <authorList>
            <person name="Zhang G."/>
        </authorList>
    </citation>
    <scope>NUCLEOTIDE SEQUENCE [LARGE SCALE GENOMIC DNA]</scope>
    <source>
        <strain evidence="20">B10K-CU-031-22</strain>
    </source>
</reference>
<dbReference type="Gene3D" id="1.10.287.160">
    <property type="entry name" value="HR1 repeat"/>
    <property type="match status" value="1"/>
</dbReference>
<dbReference type="PROSITE" id="PS00107">
    <property type="entry name" value="PROTEIN_KINASE_ATP"/>
    <property type="match status" value="1"/>
</dbReference>
<dbReference type="Pfam" id="PF00017">
    <property type="entry name" value="SH2"/>
    <property type="match status" value="1"/>
</dbReference>
<feature type="region of interest" description="Disordered" evidence="16">
    <location>
        <begin position="151"/>
        <end position="182"/>
    </location>
</feature>
<dbReference type="FunFam" id="3.30.200.20:FF:000089">
    <property type="entry name" value="Tyrosine-protein kinase"/>
    <property type="match status" value="1"/>
</dbReference>
<dbReference type="CDD" id="cd05084">
    <property type="entry name" value="PTKc_Fes"/>
    <property type="match status" value="1"/>
</dbReference>
<dbReference type="Gene3D" id="3.30.200.20">
    <property type="entry name" value="Phosphorylase Kinase, domain 1"/>
    <property type="match status" value="1"/>
</dbReference>
<dbReference type="InterPro" id="IPR020635">
    <property type="entry name" value="Tyr_kinase_cat_dom"/>
</dbReference>
<dbReference type="InterPro" id="IPR001245">
    <property type="entry name" value="Ser-Thr/Tyr_kinase_cat_dom"/>
</dbReference>
<evidence type="ECO:0000256" key="4">
    <source>
        <dbReference type="ARBA" id="ARBA00022741"/>
    </source>
</evidence>
<dbReference type="InterPro" id="IPR016250">
    <property type="entry name" value="Tyr-prot_kinase_Fes/Fps"/>
</dbReference>
<dbReference type="Gene3D" id="3.30.505.10">
    <property type="entry name" value="SH2 domain"/>
    <property type="match status" value="1"/>
</dbReference>
<dbReference type="AlphaFoldDB" id="A0A7K5GP78"/>
<evidence type="ECO:0000256" key="13">
    <source>
        <dbReference type="PROSITE-ProRule" id="PRU01077"/>
    </source>
</evidence>
<dbReference type="SUPFAM" id="SSF55550">
    <property type="entry name" value="SH2 domain"/>
    <property type="match status" value="1"/>
</dbReference>
<dbReference type="PROSITE" id="PS50011">
    <property type="entry name" value="PROTEIN_KINASE_DOM"/>
    <property type="match status" value="1"/>
</dbReference>
<organism evidence="20 21">
    <name type="scientific">Chunga burmeisteri</name>
    <name type="common">Black-legged seriema</name>
    <dbReference type="NCBI Taxonomy" id="1352770"/>
    <lineage>
        <taxon>Eukaryota</taxon>
        <taxon>Metazoa</taxon>
        <taxon>Chordata</taxon>
        <taxon>Craniata</taxon>
        <taxon>Vertebrata</taxon>
        <taxon>Euteleostomi</taxon>
        <taxon>Archelosauria</taxon>
        <taxon>Archosauria</taxon>
        <taxon>Dinosauria</taxon>
        <taxon>Saurischia</taxon>
        <taxon>Theropoda</taxon>
        <taxon>Coelurosauria</taxon>
        <taxon>Aves</taxon>
        <taxon>Neognathae</taxon>
        <taxon>Neoaves</taxon>
        <taxon>Telluraves</taxon>
        <taxon>Australaves</taxon>
        <taxon>Cariamiformes</taxon>
        <taxon>Cariamidae</taxon>
        <taxon>Chunga</taxon>
    </lineage>
</organism>
<feature type="non-terminal residue" evidence="20">
    <location>
        <position position="1"/>
    </location>
</feature>
<dbReference type="InterPro" id="IPR027267">
    <property type="entry name" value="AH/BAR_dom_sf"/>
</dbReference>
<feature type="domain" description="SH2" evidence="17">
    <location>
        <begin position="445"/>
        <end position="534"/>
    </location>
</feature>
<evidence type="ECO:0000259" key="18">
    <source>
        <dbReference type="PROSITE" id="PS50011"/>
    </source>
</evidence>
<dbReference type="Gene3D" id="1.20.1270.60">
    <property type="entry name" value="Arfaptin homology (AH) domain/BAR domain"/>
    <property type="match status" value="1"/>
</dbReference>
<dbReference type="PRINTS" id="PR00401">
    <property type="entry name" value="SH2DOMAIN"/>
</dbReference>
<evidence type="ECO:0000256" key="15">
    <source>
        <dbReference type="SAM" id="Coils"/>
    </source>
</evidence>
<dbReference type="SUPFAM" id="SSF103657">
    <property type="entry name" value="BAR/IMD domain-like"/>
    <property type="match status" value="1"/>
</dbReference>
<dbReference type="Pfam" id="PF00611">
    <property type="entry name" value="FCH"/>
    <property type="match status" value="1"/>
</dbReference>
<keyword evidence="21" id="KW-1185">Reference proteome</keyword>
<dbReference type="PROSITE" id="PS51741">
    <property type="entry name" value="F_BAR"/>
    <property type="match status" value="1"/>
</dbReference>
<name>A0A7K5GP78_9AVES</name>
<evidence type="ECO:0000313" key="20">
    <source>
        <dbReference type="EMBL" id="NWS58622.1"/>
    </source>
</evidence>
<dbReference type="PANTHER" id="PTHR24418">
    <property type="entry name" value="TYROSINE-PROTEIN KINASE"/>
    <property type="match status" value="1"/>
</dbReference>
<feature type="binding site" evidence="11">
    <location>
        <begin position="552"/>
        <end position="560"/>
    </location>
    <ligand>
        <name>ATP</name>
        <dbReference type="ChEBI" id="CHEBI:30616"/>
    </ligand>
</feature>
<dbReference type="GO" id="GO:0005524">
    <property type="term" value="F:ATP binding"/>
    <property type="evidence" value="ECO:0007669"/>
    <property type="project" value="UniProtKB-UniRule"/>
</dbReference>
<keyword evidence="3" id="KW-0808">Transferase</keyword>
<evidence type="ECO:0000256" key="12">
    <source>
        <dbReference type="PROSITE-ProRule" id="PRU00191"/>
    </source>
</evidence>
<dbReference type="Pfam" id="PF07714">
    <property type="entry name" value="PK_Tyr_Ser-Thr"/>
    <property type="match status" value="1"/>
</dbReference>
<sequence>MGFGPELWCLQGHSTLLRLQDSELRLLELMKKWMSQRAKSDREYAGMLHHIAQCGAVLEGGRPHAVPDAPSPQSWWVLASQTETLSQILRRHAEELAAGPLAKLSLLIRDKQQLRKVFSEQWQQLSQEYTRTTQQEMEKLKAQYRSLARDSAQAKRKYQEASKGACQPGPPPPHPCPAASLPGSPCRSRMAGAPRTLWDLRHSLDWVEALGVGSTGRAQPGPQGARQISRGLRPWDTSLWVGSVCVYREAPVAGTGQVGGRATLGACRYGSEVPPAVSFDESLLEETENLAPGELQLNELTVESVQHSLTSVEEELAAATEAVSSKEQRVRDLQAEIQGEEQCRSPGERDLLAGKLAELGTGEPLPALPLPEDRQSVSSVVSPALPCPGSRRDGAHVAREQERSGATALETLKNHISGIFNLKYSLPPPVPLIPEVQKPLCQQVWYHGAIPRSEVQELLTCSGDFLVRESQGKQEYVLSVLWDGQPRHFIIQAADNMYRLEGEGFPTIPLLVEHLLQSQQPITRKSGIILARAVPKDKWVLNHEDVLLGERIGRGNFGEVFSGRLRADNTPIAVKSCRETLPPELKAKFLQEARILKQYNHPNIVRLIGVCTQKQPIYIVMELVQGGDFLSFLRSEGPHLRVKELIKMTENAAAGMEYLESKHCIHRDLAARNCLVTEKNTLKISDFGMSREEEDGVYASTGGMKQIPVKWTAPEALNYGRYSSESDVWSFGILLWEAFSLGAVPYANLSNQQTREAVEQGVRLDRPEQCPEEVYRLMQRCWEYDPRKRPSFSTIHQDLIAIRKRHR</sequence>
<evidence type="ECO:0000259" key="17">
    <source>
        <dbReference type="PROSITE" id="PS50001"/>
    </source>
</evidence>
<keyword evidence="8" id="KW-0829">Tyrosine-protein kinase</keyword>
<feature type="coiled-coil region" evidence="15">
    <location>
        <begin position="302"/>
        <end position="343"/>
    </location>
</feature>
<dbReference type="PROSITE" id="PS50001">
    <property type="entry name" value="SH2"/>
    <property type="match status" value="1"/>
</dbReference>
<dbReference type="PROSITE" id="PS00109">
    <property type="entry name" value="PROTEIN_KINASE_TYR"/>
    <property type="match status" value="1"/>
</dbReference>
<keyword evidence="2" id="KW-0597">Phosphoprotein</keyword>
<dbReference type="Gene3D" id="1.10.510.10">
    <property type="entry name" value="Transferase(Phosphotransferase) domain 1"/>
    <property type="match status" value="1"/>
</dbReference>
<dbReference type="FunFam" id="3.30.505.10:FF:000020">
    <property type="entry name" value="Tyrosine-protein kinase"/>
    <property type="match status" value="1"/>
</dbReference>
<evidence type="ECO:0000313" key="21">
    <source>
        <dbReference type="Proteomes" id="UP000541181"/>
    </source>
</evidence>
<feature type="active site" description="Proton acceptor" evidence="10">
    <location>
        <position position="668"/>
    </location>
</feature>
<keyword evidence="12" id="KW-0727">SH2 domain</keyword>
<comment type="catalytic activity">
    <reaction evidence="9">
        <text>L-tyrosyl-[protein] + ATP = O-phospho-L-tyrosyl-[protein] + ADP + H(+)</text>
        <dbReference type="Rhea" id="RHEA:10596"/>
        <dbReference type="Rhea" id="RHEA-COMP:10136"/>
        <dbReference type="Rhea" id="RHEA-COMP:20101"/>
        <dbReference type="ChEBI" id="CHEBI:15378"/>
        <dbReference type="ChEBI" id="CHEBI:30616"/>
        <dbReference type="ChEBI" id="CHEBI:46858"/>
        <dbReference type="ChEBI" id="CHEBI:61978"/>
        <dbReference type="ChEBI" id="CHEBI:456216"/>
        <dbReference type="EC" id="2.7.10.2"/>
    </reaction>
</comment>
<feature type="domain" description="Protein kinase" evidence="18">
    <location>
        <begin position="546"/>
        <end position="799"/>
    </location>
</feature>
<keyword evidence="5 20" id="KW-0418">Kinase</keyword>
<dbReference type="InterPro" id="IPR035849">
    <property type="entry name" value="Fes/Fps/Fer_SH2"/>
</dbReference>
<evidence type="ECO:0000256" key="10">
    <source>
        <dbReference type="PIRSR" id="PIRSR000632-1"/>
    </source>
</evidence>
<gene>
    <name evidence="20" type="primary">Fes</name>
    <name evidence="20" type="ORF">CHUBUR_R04858</name>
</gene>
<dbReference type="PRINTS" id="PR00109">
    <property type="entry name" value="TYRKINASE"/>
</dbReference>
<evidence type="ECO:0000256" key="8">
    <source>
        <dbReference type="ARBA" id="ARBA00023137"/>
    </source>
</evidence>
<evidence type="ECO:0000256" key="11">
    <source>
        <dbReference type="PIRSR" id="PIRSR000632-2"/>
    </source>
</evidence>
<dbReference type="SMART" id="SM00055">
    <property type="entry name" value="FCH"/>
    <property type="match status" value="1"/>
</dbReference>
<dbReference type="InterPro" id="IPR011009">
    <property type="entry name" value="Kinase-like_dom_sf"/>
</dbReference>
<feature type="non-terminal residue" evidence="20">
    <location>
        <position position="807"/>
    </location>
</feature>
<dbReference type="OrthoDB" id="546826at2759"/>
<comment type="caution">
    <text evidence="20">The sequence shown here is derived from an EMBL/GenBank/DDBJ whole genome shotgun (WGS) entry which is preliminary data.</text>
</comment>
<dbReference type="CDD" id="cd10361">
    <property type="entry name" value="SH2_Fps_family"/>
    <property type="match status" value="1"/>
</dbReference>
<evidence type="ECO:0000256" key="3">
    <source>
        <dbReference type="ARBA" id="ARBA00022679"/>
    </source>
</evidence>
<proteinExistence type="predicted"/>
<keyword evidence="6 11" id="KW-0067">ATP-binding</keyword>
<evidence type="ECO:0000259" key="19">
    <source>
        <dbReference type="PROSITE" id="PS51741"/>
    </source>
</evidence>
<keyword evidence="7 13" id="KW-0175">Coiled coil</keyword>
<dbReference type="PIRSF" id="PIRSF000632">
    <property type="entry name" value="TyrPK_fps"/>
    <property type="match status" value="1"/>
</dbReference>
<accession>A0A7K5GP78</accession>
<dbReference type="SUPFAM" id="SSF56112">
    <property type="entry name" value="Protein kinase-like (PK-like)"/>
    <property type="match status" value="1"/>
</dbReference>
<dbReference type="InterPro" id="IPR000980">
    <property type="entry name" value="SH2"/>
</dbReference>